<evidence type="ECO:0000256" key="1">
    <source>
        <dbReference type="ARBA" id="ARBA00022801"/>
    </source>
</evidence>
<feature type="domain" description="AB hydrolase-1" evidence="2">
    <location>
        <begin position="39"/>
        <end position="299"/>
    </location>
</feature>
<reference evidence="3" key="1">
    <citation type="submission" date="2020-02" db="EMBL/GenBank/DDBJ databases">
        <authorList>
            <person name="Chen W.-M."/>
        </authorList>
    </citation>
    <scope>NUCLEOTIDE SEQUENCE</scope>
    <source>
        <strain evidence="3">NBD-18</strain>
    </source>
</reference>
<dbReference type="PANTHER" id="PTHR43798">
    <property type="entry name" value="MONOACYLGLYCEROL LIPASE"/>
    <property type="match status" value="1"/>
</dbReference>
<dbReference type="InterPro" id="IPR050266">
    <property type="entry name" value="AB_hydrolase_sf"/>
</dbReference>
<dbReference type="PRINTS" id="PR00111">
    <property type="entry name" value="ABHYDROLASE"/>
</dbReference>
<evidence type="ECO:0000259" key="2">
    <source>
        <dbReference type="Pfam" id="PF12697"/>
    </source>
</evidence>
<dbReference type="EMBL" id="JAAGRN010000001">
    <property type="protein sequence ID" value="NDY82019.1"/>
    <property type="molecule type" value="Genomic_DNA"/>
</dbReference>
<dbReference type="SUPFAM" id="SSF53474">
    <property type="entry name" value="alpha/beta-Hydrolases"/>
    <property type="match status" value="1"/>
</dbReference>
<dbReference type="AlphaFoldDB" id="A0A6B2QY23"/>
<dbReference type="InterPro" id="IPR000073">
    <property type="entry name" value="AB_hydrolase_1"/>
</dbReference>
<keyword evidence="1 3" id="KW-0378">Hydrolase</keyword>
<dbReference type="GO" id="GO:0016020">
    <property type="term" value="C:membrane"/>
    <property type="evidence" value="ECO:0007669"/>
    <property type="project" value="TreeGrafter"/>
</dbReference>
<gene>
    <name evidence="3" type="ORF">G3I67_02130</name>
</gene>
<dbReference type="Gene3D" id="3.40.50.1820">
    <property type="entry name" value="alpha/beta hydrolase"/>
    <property type="match status" value="1"/>
</dbReference>
<name>A0A6B2QY23_9BURK</name>
<sequence length="315" mass="34718">MATDSTLQPRLCTVTCTSPIGLHRMAYYEWGDAQNKDIVVCVHGLTRTGRDFDALARVLAKKYRVICPDIVGRGLSDRLNNPLFYAVPQYVSDIVTLIARLQPERLQWVGTSMGGLIGMAFAGALAQAQSSQSVPTPAQSLQALPESGLRLDRIVLNDVGPHLEPASLARIGQYVGDAVRFDTFEQAVTYVKLTAASFGPHTEEQWEHLTRFTYIKHGDHWVKHYDLGLAVPFKAMDETSAAQGEQYLWHAYASIQCPILITRGQESDLLSMSTLDQMLSSNPRARAAQFAGVGHAPTFLAQDQIDVVEGFLNEI</sequence>
<dbReference type="InterPro" id="IPR029058">
    <property type="entry name" value="AB_hydrolase_fold"/>
</dbReference>
<comment type="caution">
    <text evidence="3">The sequence shown here is derived from an EMBL/GenBank/DDBJ whole genome shotgun (WGS) entry which is preliminary data.</text>
</comment>
<dbReference type="RefSeq" id="WP_163651301.1">
    <property type="nucleotide sequence ID" value="NZ_JAAGRN010000001.1"/>
</dbReference>
<dbReference type="PANTHER" id="PTHR43798:SF31">
    <property type="entry name" value="AB HYDROLASE SUPERFAMILY PROTEIN YCLE"/>
    <property type="match status" value="1"/>
</dbReference>
<accession>A0A6B2QY23</accession>
<organism evidence="3">
    <name type="scientific">Sheuella amnicola</name>
    <dbReference type="NCBI Taxonomy" id="2707330"/>
    <lineage>
        <taxon>Bacteria</taxon>
        <taxon>Pseudomonadati</taxon>
        <taxon>Pseudomonadota</taxon>
        <taxon>Betaproteobacteria</taxon>
        <taxon>Burkholderiales</taxon>
        <taxon>Alcaligenaceae</taxon>
        <taxon>Sheuella</taxon>
    </lineage>
</organism>
<dbReference type="GO" id="GO:0016787">
    <property type="term" value="F:hydrolase activity"/>
    <property type="evidence" value="ECO:0007669"/>
    <property type="project" value="UniProtKB-KW"/>
</dbReference>
<proteinExistence type="predicted"/>
<dbReference type="Pfam" id="PF12697">
    <property type="entry name" value="Abhydrolase_6"/>
    <property type="match status" value="1"/>
</dbReference>
<protein>
    <submittedName>
        <fullName evidence="3">Alpha/beta hydrolase</fullName>
    </submittedName>
</protein>
<evidence type="ECO:0000313" key="3">
    <source>
        <dbReference type="EMBL" id="NDY82019.1"/>
    </source>
</evidence>